<name>A0A4R6C1R9_9STAP</name>
<gene>
    <name evidence="2" type="ORF">ETI04_10325</name>
</gene>
<comment type="caution">
    <text evidence="2">The sequence shown here is derived from an EMBL/GenBank/DDBJ whole genome shotgun (WGS) entry which is preliminary data.</text>
</comment>
<dbReference type="InterPro" id="IPR036249">
    <property type="entry name" value="Thioredoxin-like_sf"/>
</dbReference>
<dbReference type="EMBL" id="SDQG01000008">
    <property type="protein sequence ID" value="TDM15284.1"/>
    <property type="molecule type" value="Genomic_DNA"/>
</dbReference>
<sequence>MNMNIEIYTQDDCPPCTFIKQYFTNKGYTYTEKNISHMPYKIEMIDYDAMSTPLIKIDDKLFYQPDIDKIEAYINA</sequence>
<reference evidence="2 3" key="1">
    <citation type="submission" date="2019-01" db="EMBL/GenBank/DDBJ databases">
        <title>Draft genome sequences of Macrococcus caseolyticus, Macrococcus canis, Macrococcus bohemicus and Macrococcus goetzii.</title>
        <authorList>
            <person name="Mazhar S."/>
            <person name="Altermann E."/>
            <person name="Hill C."/>
            <person name="Mcauliffe O."/>
        </authorList>
    </citation>
    <scope>NUCLEOTIDE SEQUENCE [LARGE SCALE GENOMIC DNA]</scope>
    <source>
        <strain evidence="2 3">DPC7162</strain>
    </source>
</reference>
<organism evidence="2 3">
    <name type="scientific">Macrococcoides canis</name>
    <dbReference type="NCBI Taxonomy" id="1855823"/>
    <lineage>
        <taxon>Bacteria</taxon>
        <taxon>Bacillati</taxon>
        <taxon>Bacillota</taxon>
        <taxon>Bacilli</taxon>
        <taxon>Bacillales</taxon>
        <taxon>Staphylococcaceae</taxon>
        <taxon>Macrococcoides</taxon>
    </lineage>
</organism>
<protein>
    <submittedName>
        <fullName evidence="2">Glutaredoxin family protein</fullName>
    </submittedName>
</protein>
<dbReference type="AlphaFoldDB" id="A0A4R6C1R9"/>
<dbReference type="Pfam" id="PF00462">
    <property type="entry name" value="Glutaredoxin"/>
    <property type="match status" value="1"/>
</dbReference>
<dbReference type="Gene3D" id="3.40.30.10">
    <property type="entry name" value="Glutaredoxin"/>
    <property type="match status" value="1"/>
</dbReference>
<dbReference type="RefSeq" id="WP_086042231.1">
    <property type="nucleotide sequence ID" value="NZ_CBCRZA010000006.1"/>
</dbReference>
<dbReference type="SUPFAM" id="SSF52833">
    <property type="entry name" value="Thioredoxin-like"/>
    <property type="match status" value="1"/>
</dbReference>
<dbReference type="Proteomes" id="UP000294865">
    <property type="component" value="Unassembled WGS sequence"/>
</dbReference>
<dbReference type="InterPro" id="IPR002109">
    <property type="entry name" value="Glutaredoxin"/>
</dbReference>
<accession>A0A4R6C1R9</accession>
<dbReference type="PROSITE" id="PS51354">
    <property type="entry name" value="GLUTAREDOXIN_2"/>
    <property type="match status" value="1"/>
</dbReference>
<evidence type="ECO:0000259" key="1">
    <source>
        <dbReference type="Pfam" id="PF00462"/>
    </source>
</evidence>
<dbReference type="OrthoDB" id="9795531at2"/>
<evidence type="ECO:0000313" key="2">
    <source>
        <dbReference type="EMBL" id="TDM15284.1"/>
    </source>
</evidence>
<feature type="domain" description="Glutaredoxin" evidence="1">
    <location>
        <begin position="5"/>
        <end position="61"/>
    </location>
</feature>
<dbReference type="GeneID" id="35295055"/>
<evidence type="ECO:0000313" key="3">
    <source>
        <dbReference type="Proteomes" id="UP000294865"/>
    </source>
</evidence>
<proteinExistence type="predicted"/>
<dbReference type="CDD" id="cd02976">
    <property type="entry name" value="NrdH"/>
    <property type="match status" value="1"/>
</dbReference>